<name>A0A347WL14_9LACT</name>
<sequence>MTNHTHNEASAQYSREINRLGRITSIIALIAMFSVPLGTAYYYGIGLNLSEALGAASGLIAIFLPTAVVENLSFYNVLGAGGMYLSSITGNITNMKMPVTISGQKIAGVEPGTEKGDVIAVISVGVSSIVTIIILILGMFLIGTWLVPILNHPVLKPGFDHITPALYGAITVPQILNNKKLSVTPIIFTAVLFFVLSAEGYGQYQSYILISCMLISVLAAYIMHKKDQL</sequence>
<keyword evidence="1" id="KW-0472">Membrane</keyword>
<dbReference type="AlphaFoldDB" id="A0A347WL14"/>
<accession>A0A347WL14</accession>
<dbReference type="Proteomes" id="UP000263232">
    <property type="component" value="Chromosome"/>
</dbReference>
<feature type="transmembrane region" description="Helical" evidence="1">
    <location>
        <begin position="204"/>
        <end position="223"/>
    </location>
</feature>
<gene>
    <name evidence="2" type="ORF">CL176_07055</name>
</gene>
<keyword evidence="3" id="KW-1185">Reference proteome</keyword>
<reference evidence="2 3" key="1">
    <citation type="submission" date="2017-09" db="EMBL/GenBank/DDBJ databases">
        <title>Complete genome sequence of Oxytococcus suis strain ZY16052.</title>
        <authorList>
            <person name="Li F."/>
        </authorList>
    </citation>
    <scope>NUCLEOTIDE SEQUENCE [LARGE SCALE GENOMIC DNA]</scope>
    <source>
        <strain evidence="2 3">ZY16052</strain>
    </source>
</reference>
<dbReference type="EMBL" id="CP023434">
    <property type="protein sequence ID" value="AXY25771.1"/>
    <property type="molecule type" value="Genomic_DNA"/>
</dbReference>
<keyword evidence="1" id="KW-1133">Transmembrane helix</keyword>
<dbReference type="OrthoDB" id="2052735at2"/>
<dbReference type="RefSeq" id="WP_118990670.1">
    <property type="nucleotide sequence ID" value="NZ_CP023434.1"/>
</dbReference>
<dbReference type="KEGG" id="abae:CL176_07055"/>
<evidence type="ECO:0000256" key="1">
    <source>
        <dbReference type="SAM" id="Phobius"/>
    </source>
</evidence>
<evidence type="ECO:0000313" key="3">
    <source>
        <dbReference type="Proteomes" id="UP000263232"/>
    </source>
</evidence>
<feature type="transmembrane region" description="Helical" evidence="1">
    <location>
        <begin position="118"/>
        <end position="147"/>
    </location>
</feature>
<protein>
    <submittedName>
        <fullName evidence="2">Uncharacterized protein</fullName>
    </submittedName>
</protein>
<proteinExistence type="predicted"/>
<evidence type="ECO:0000313" key="2">
    <source>
        <dbReference type="EMBL" id="AXY25771.1"/>
    </source>
</evidence>
<feature type="transmembrane region" description="Helical" evidence="1">
    <location>
        <begin position="181"/>
        <end position="198"/>
    </location>
</feature>
<keyword evidence="1" id="KW-0812">Transmembrane</keyword>
<organism evidence="2 3">
    <name type="scientific">Suicoccus acidiformans</name>
    <dbReference type="NCBI Taxonomy" id="2036206"/>
    <lineage>
        <taxon>Bacteria</taxon>
        <taxon>Bacillati</taxon>
        <taxon>Bacillota</taxon>
        <taxon>Bacilli</taxon>
        <taxon>Lactobacillales</taxon>
        <taxon>Aerococcaceae</taxon>
        <taxon>Suicoccus</taxon>
    </lineage>
</organism>
<feature type="transmembrane region" description="Helical" evidence="1">
    <location>
        <begin position="20"/>
        <end position="43"/>
    </location>
</feature>